<comment type="caution">
    <text evidence="3">The sequence shown here is derived from an EMBL/GenBank/DDBJ whole genome shotgun (WGS) entry which is preliminary data.</text>
</comment>
<sequence>MDKPNRHNNHILETESNKYFNFQVPNEWYTDKPEHDYGIDYTVNIVSNNQVTGLSFSVQLKSKLKETNDNSATIILKHSTLGLFNTKLEPVLLVAYIQEDKEAYWCWYNELDFDLTSSQKTYTINIPKANKLSQIDWESISKYVQNIFSMKMLVEGIRTLEYDEISNSQVLAWKYYFSKDFEKAIFYFKNLLEDAPGDIAIIEGLAQSQYSTFNYKEAINNINKVIELSGTSNQYLTKACILAEDGMQNGIKGKIIEAKNLFRDFLEQDNTQFIYHYNYANTLSRLGYNQEAIDHFKLCLKFNPNFEQAWKNLGQVYFDIEEHEKEISCYDNALRINPKLPQALFSKGVTLSRIYDKDKDGLLLMMEAIDNDADMLLEYRYGYFGIAHAHEKLGNIKQSLTWINKGLDHYSDDLVYLNFKSNLLIENWTDNEWLKVEALKFFEFRLELENDYKSLYTILSIKQSTDEKAIFDLIKKHTSIFRAISFDSIKYCDINLRDDIIFLLHYDKYLEFRNNYPILRYLDHLISELYIIPSEFWEILDFVFAKSYSNAISKYFKNMDSNIICNSILGDLEVSTNIIKMILPESVFPQEEAINIMAHVCAEFPTIVIREFGAQTGMLAGLLSLEKPDSAEYLSEDWYVDLHERVLIEMNSKLKLLKED</sequence>
<evidence type="ECO:0000313" key="3">
    <source>
        <dbReference type="EMBL" id="RRG18977.1"/>
    </source>
</evidence>
<dbReference type="RefSeq" id="WP_125032177.1">
    <property type="nucleotide sequence ID" value="NZ_JAPXVP010000032.1"/>
</dbReference>
<dbReference type="OrthoDB" id="1108959at2"/>
<evidence type="ECO:0000256" key="1">
    <source>
        <dbReference type="PROSITE-ProRule" id="PRU00339"/>
    </source>
</evidence>
<dbReference type="EMBL" id="QQWG01000035">
    <property type="protein sequence ID" value="RRG18977.1"/>
    <property type="molecule type" value="Genomic_DNA"/>
</dbReference>
<dbReference type="AlphaFoldDB" id="A0A425XWE7"/>
<gene>
    <name evidence="3" type="ORF">DWB61_17390</name>
</gene>
<dbReference type="SUPFAM" id="SSF48439">
    <property type="entry name" value="Protein prenylyltransferase"/>
    <property type="match status" value="1"/>
</dbReference>
<dbReference type="PANTHER" id="PTHR12558">
    <property type="entry name" value="CELL DIVISION CYCLE 16,23,27"/>
    <property type="match status" value="1"/>
</dbReference>
<dbReference type="PROSITE" id="PS50005">
    <property type="entry name" value="TPR"/>
    <property type="match status" value="1"/>
</dbReference>
<feature type="repeat" description="TPR" evidence="1">
    <location>
        <begin position="307"/>
        <end position="340"/>
    </location>
</feature>
<reference evidence="3 4" key="1">
    <citation type="submission" date="2018-07" db="EMBL/GenBank/DDBJ databases">
        <title>Draft genome sequence of Ancylomarina sp. M1P.</title>
        <authorList>
            <person name="Yadav S."/>
            <person name="Villanueva L."/>
            <person name="Damste J.S.S."/>
        </authorList>
    </citation>
    <scope>NUCLEOTIDE SEQUENCE [LARGE SCALE GENOMIC DNA]</scope>
    <source>
        <strain evidence="3 4">M1P</strain>
    </source>
</reference>
<dbReference type="Pfam" id="PF13181">
    <property type="entry name" value="TPR_8"/>
    <property type="match status" value="2"/>
</dbReference>
<dbReference type="SMART" id="SM00028">
    <property type="entry name" value="TPR"/>
    <property type="match status" value="4"/>
</dbReference>
<dbReference type="InterPro" id="IPR011990">
    <property type="entry name" value="TPR-like_helical_dom_sf"/>
</dbReference>
<feature type="domain" description="DUF4365" evidence="2">
    <location>
        <begin position="14"/>
        <end position="142"/>
    </location>
</feature>
<dbReference type="Pfam" id="PF14280">
    <property type="entry name" value="DUF4365"/>
    <property type="match status" value="1"/>
</dbReference>
<dbReference type="InterPro" id="IPR025375">
    <property type="entry name" value="DUF4365"/>
</dbReference>
<dbReference type="SUPFAM" id="SSF81901">
    <property type="entry name" value="HCP-like"/>
    <property type="match status" value="1"/>
</dbReference>
<dbReference type="Proteomes" id="UP000285794">
    <property type="component" value="Unassembled WGS sequence"/>
</dbReference>
<dbReference type="PANTHER" id="PTHR12558:SF13">
    <property type="entry name" value="CELL DIVISION CYCLE PROTEIN 27 HOMOLOG"/>
    <property type="match status" value="1"/>
</dbReference>
<organism evidence="3 4">
    <name type="scientific">Ancylomarina euxinus</name>
    <dbReference type="NCBI Taxonomy" id="2283627"/>
    <lineage>
        <taxon>Bacteria</taxon>
        <taxon>Pseudomonadati</taxon>
        <taxon>Bacteroidota</taxon>
        <taxon>Bacteroidia</taxon>
        <taxon>Marinilabiliales</taxon>
        <taxon>Marinifilaceae</taxon>
        <taxon>Ancylomarina</taxon>
    </lineage>
</organism>
<keyword evidence="4" id="KW-1185">Reference proteome</keyword>
<accession>A0A425XWE7</accession>
<evidence type="ECO:0000259" key="2">
    <source>
        <dbReference type="Pfam" id="PF14280"/>
    </source>
</evidence>
<name>A0A425XWE7_9BACT</name>
<dbReference type="Gene3D" id="1.25.40.10">
    <property type="entry name" value="Tetratricopeptide repeat domain"/>
    <property type="match status" value="1"/>
</dbReference>
<proteinExistence type="predicted"/>
<protein>
    <submittedName>
        <fullName evidence="3">DUF4365 domain-containing protein</fullName>
    </submittedName>
</protein>
<evidence type="ECO:0000313" key="4">
    <source>
        <dbReference type="Proteomes" id="UP000285794"/>
    </source>
</evidence>
<keyword evidence="1" id="KW-0802">TPR repeat</keyword>
<dbReference type="PROSITE" id="PS50293">
    <property type="entry name" value="TPR_REGION"/>
    <property type="match status" value="1"/>
</dbReference>
<dbReference type="InterPro" id="IPR019734">
    <property type="entry name" value="TPR_rpt"/>
</dbReference>